<dbReference type="RefSeq" id="XP_046048666.1">
    <property type="nucleotide sequence ID" value="XM_046186002.1"/>
</dbReference>
<organism evidence="2 3">
    <name type="scientific">Fusarium redolens</name>
    <dbReference type="NCBI Taxonomy" id="48865"/>
    <lineage>
        <taxon>Eukaryota</taxon>
        <taxon>Fungi</taxon>
        <taxon>Dikarya</taxon>
        <taxon>Ascomycota</taxon>
        <taxon>Pezizomycotina</taxon>
        <taxon>Sordariomycetes</taxon>
        <taxon>Hypocreomycetidae</taxon>
        <taxon>Hypocreales</taxon>
        <taxon>Nectriaceae</taxon>
        <taxon>Fusarium</taxon>
        <taxon>Fusarium redolens species complex</taxon>
    </lineage>
</organism>
<evidence type="ECO:0008006" key="4">
    <source>
        <dbReference type="Google" id="ProtNLM"/>
    </source>
</evidence>
<dbReference type="Proteomes" id="UP000720189">
    <property type="component" value="Unassembled WGS sequence"/>
</dbReference>
<evidence type="ECO:0000313" key="3">
    <source>
        <dbReference type="Proteomes" id="UP000720189"/>
    </source>
</evidence>
<evidence type="ECO:0000256" key="1">
    <source>
        <dbReference type="SAM" id="SignalP"/>
    </source>
</evidence>
<dbReference type="EMBL" id="JAGMUX010000009">
    <property type="protein sequence ID" value="KAH7248871.1"/>
    <property type="molecule type" value="Genomic_DNA"/>
</dbReference>
<protein>
    <recommendedName>
        <fullName evidence="4">Secreted protein</fullName>
    </recommendedName>
</protein>
<reference evidence="2" key="1">
    <citation type="journal article" date="2021" name="Nat. Commun.">
        <title>Genetic determinants of endophytism in the Arabidopsis root mycobiome.</title>
        <authorList>
            <person name="Mesny F."/>
            <person name="Miyauchi S."/>
            <person name="Thiergart T."/>
            <person name="Pickel B."/>
            <person name="Atanasova L."/>
            <person name="Karlsson M."/>
            <person name="Huettel B."/>
            <person name="Barry K.W."/>
            <person name="Haridas S."/>
            <person name="Chen C."/>
            <person name="Bauer D."/>
            <person name="Andreopoulos W."/>
            <person name="Pangilinan J."/>
            <person name="LaButti K."/>
            <person name="Riley R."/>
            <person name="Lipzen A."/>
            <person name="Clum A."/>
            <person name="Drula E."/>
            <person name="Henrissat B."/>
            <person name="Kohler A."/>
            <person name="Grigoriev I.V."/>
            <person name="Martin F.M."/>
            <person name="Hacquard S."/>
        </authorList>
    </citation>
    <scope>NUCLEOTIDE SEQUENCE</scope>
    <source>
        <strain evidence="2">MPI-CAGE-AT-0023</strain>
    </source>
</reference>
<gene>
    <name evidence="2" type="ORF">BKA55DRAFT_388829</name>
</gene>
<name>A0A9P9H1D3_FUSRE</name>
<dbReference type="AlphaFoldDB" id="A0A9P9H1D3"/>
<feature type="chain" id="PRO_5040130506" description="Secreted protein" evidence="1">
    <location>
        <begin position="27"/>
        <end position="76"/>
    </location>
</feature>
<keyword evidence="3" id="KW-1185">Reference proteome</keyword>
<accession>A0A9P9H1D3</accession>
<feature type="signal peptide" evidence="1">
    <location>
        <begin position="1"/>
        <end position="26"/>
    </location>
</feature>
<dbReference type="GeneID" id="70215956"/>
<comment type="caution">
    <text evidence="2">The sequence shown here is derived from an EMBL/GenBank/DDBJ whole genome shotgun (WGS) entry which is preliminary data.</text>
</comment>
<keyword evidence="1" id="KW-0732">Signal</keyword>
<sequence length="76" mass="9071">MKRGGWLLRQTMALIQLLYSPWRLDAHPRTSTTNIQSPFNWLSERQTRSTVSHLQLSHERIMHTAVTKCREKRQVR</sequence>
<evidence type="ECO:0000313" key="2">
    <source>
        <dbReference type="EMBL" id="KAH7248871.1"/>
    </source>
</evidence>
<proteinExistence type="predicted"/>